<dbReference type="Proteomes" id="UP000250079">
    <property type="component" value="Chromosome"/>
</dbReference>
<evidence type="ECO:0000256" key="2">
    <source>
        <dbReference type="ARBA" id="ARBA00022475"/>
    </source>
</evidence>
<sequence>MSNFSETARFSDSVNGLDVLPLNADGSSAAHDTSNITDPLVFELRKDSPVLLPSVIQGDLVGRGPLRKPGNSEKSDMTGTPKRSKKKNVAKKENKPRKKNKILARRGIDTLLRNAYRAQLDMLSLAAVKANIMISLNGLLISMLIISGTHFIGVDIWFAIPITLFLLSSAMATVFAVLAARPDVSRKKFTPKDFKENKAHLLAFEEFSDLSEKQYVEAMSYMLADDDRVYKNMISHVHELGSTADRKYRKLHYSYTVFIGGIILSVMSLLIIESMKWTNHLPLL</sequence>
<evidence type="ECO:0000256" key="3">
    <source>
        <dbReference type="ARBA" id="ARBA00022692"/>
    </source>
</evidence>
<accession>A0A2Z2NW39</accession>
<evidence type="ECO:0000256" key="6">
    <source>
        <dbReference type="ARBA" id="ARBA00023118"/>
    </source>
</evidence>
<proteinExistence type="predicted"/>
<keyword evidence="2" id="KW-1003">Cell membrane</keyword>
<keyword evidence="6" id="KW-0051">Antiviral defense</keyword>
<feature type="transmembrane region" description="Helical" evidence="9">
    <location>
        <begin position="158"/>
        <end position="180"/>
    </location>
</feature>
<feature type="transmembrane region" description="Helical" evidence="9">
    <location>
        <begin position="132"/>
        <end position="152"/>
    </location>
</feature>
<dbReference type="AlphaFoldDB" id="A0A2Z2NW39"/>
<reference evidence="11 12" key="1">
    <citation type="submission" date="2016-12" db="EMBL/GenBank/DDBJ databases">
        <authorList>
            <person name="Song W.-J."/>
            <person name="Kurnit D.M."/>
        </authorList>
    </citation>
    <scope>NUCLEOTIDE SEQUENCE [LARGE SCALE GENOMIC DNA]</scope>
    <source>
        <strain evidence="11 12">IMCC3135</strain>
    </source>
</reference>
<organism evidence="11 12">
    <name type="scientific">Granulosicoccus antarcticus IMCC3135</name>
    <dbReference type="NCBI Taxonomy" id="1192854"/>
    <lineage>
        <taxon>Bacteria</taxon>
        <taxon>Pseudomonadati</taxon>
        <taxon>Pseudomonadota</taxon>
        <taxon>Gammaproteobacteria</taxon>
        <taxon>Chromatiales</taxon>
        <taxon>Granulosicoccaceae</taxon>
        <taxon>Granulosicoccus</taxon>
    </lineage>
</organism>
<evidence type="ECO:0000256" key="5">
    <source>
        <dbReference type="ARBA" id="ARBA00022989"/>
    </source>
</evidence>
<comment type="subcellular location">
    <subcellularLocation>
        <location evidence="1">Cell membrane</location>
    </subcellularLocation>
</comment>
<dbReference type="EMBL" id="CP018632">
    <property type="protein sequence ID" value="ASJ71897.1"/>
    <property type="molecule type" value="Genomic_DNA"/>
</dbReference>
<feature type="transmembrane region" description="Helical" evidence="9">
    <location>
        <begin position="253"/>
        <end position="272"/>
    </location>
</feature>
<dbReference type="GO" id="GO:0000166">
    <property type="term" value="F:nucleotide binding"/>
    <property type="evidence" value="ECO:0007669"/>
    <property type="project" value="UniProtKB-KW"/>
</dbReference>
<evidence type="ECO:0000256" key="8">
    <source>
        <dbReference type="SAM" id="MobiDB-lite"/>
    </source>
</evidence>
<dbReference type="Pfam" id="PF18967">
    <property type="entry name" value="PycTM"/>
    <property type="match status" value="1"/>
</dbReference>
<feature type="domain" description="Pycsar effector protein" evidence="10">
    <location>
        <begin position="114"/>
        <end position="271"/>
    </location>
</feature>
<feature type="region of interest" description="Disordered" evidence="8">
    <location>
        <begin position="61"/>
        <end position="99"/>
    </location>
</feature>
<evidence type="ECO:0000256" key="1">
    <source>
        <dbReference type="ARBA" id="ARBA00004236"/>
    </source>
</evidence>
<evidence type="ECO:0000313" key="11">
    <source>
        <dbReference type="EMBL" id="ASJ71897.1"/>
    </source>
</evidence>
<name>A0A2Z2NW39_9GAMM</name>
<keyword evidence="7 9" id="KW-0472">Membrane</keyword>
<keyword evidence="4" id="KW-0547">Nucleotide-binding</keyword>
<evidence type="ECO:0000313" key="12">
    <source>
        <dbReference type="Proteomes" id="UP000250079"/>
    </source>
</evidence>
<keyword evidence="5 9" id="KW-1133">Transmembrane helix</keyword>
<keyword evidence="3 9" id="KW-0812">Transmembrane</keyword>
<evidence type="ECO:0000256" key="7">
    <source>
        <dbReference type="ARBA" id="ARBA00023136"/>
    </source>
</evidence>
<dbReference type="KEGG" id="gai:IMCC3135_09000"/>
<feature type="compositionally biased region" description="Basic residues" evidence="8">
    <location>
        <begin position="82"/>
        <end position="99"/>
    </location>
</feature>
<dbReference type="GO" id="GO:0005886">
    <property type="term" value="C:plasma membrane"/>
    <property type="evidence" value="ECO:0007669"/>
    <property type="project" value="UniProtKB-SubCell"/>
</dbReference>
<gene>
    <name evidence="11" type="ORF">IMCC3135_09000</name>
</gene>
<dbReference type="GO" id="GO:0051607">
    <property type="term" value="P:defense response to virus"/>
    <property type="evidence" value="ECO:0007669"/>
    <property type="project" value="UniProtKB-KW"/>
</dbReference>
<keyword evidence="12" id="KW-1185">Reference proteome</keyword>
<evidence type="ECO:0000256" key="9">
    <source>
        <dbReference type="SAM" id="Phobius"/>
    </source>
</evidence>
<evidence type="ECO:0000259" key="10">
    <source>
        <dbReference type="Pfam" id="PF18967"/>
    </source>
</evidence>
<dbReference type="InterPro" id="IPR043760">
    <property type="entry name" value="PycTM_dom"/>
</dbReference>
<evidence type="ECO:0000256" key="4">
    <source>
        <dbReference type="ARBA" id="ARBA00022741"/>
    </source>
</evidence>
<protein>
    <recommendedName>
        <fullName evidence="10">Pycsar effector protein domain-containing protein</fullName>
    </recommendedName>
</protein>